<dbReference type="CDD" id="cd17574">
    <property type="entry name" value="REC_OmpR"/>
    <property type="match status" value="1"/>
</dbReference>
<dbReference type="Gene3D" id="3.40.50.2300">
    <property type="match status" value="1"/>
</dbReference>
<keyword evidence="1 6" id="KW-0597">Phosphoprotein</keyword>
<dbReference type="AlphaFoldDB" id="A0AA35T3A0"/>
<dbReference type="InterPro" id="IPR011006">
    <property type="entry name" value="CheY-like_superfamily"/>
</dbReference>
<keyword evidence="4" id="KW-0238">DNA-binding</keyword>
<feature type="modified residue" description="4-aspartylphosphate" evidence="6">
    <location>
        <position position="48"/>
    </location>
</feature>
<evidence type="ECO:0000259" key="8">
    <source>
        <dbReference type="PROSITE" id="PS50110"/>
    </source>
</evidence>
<evidence type="ECO:0000313" key="10">
    <source>
        <dbReference type="Proteomes" id="UP001174909"/>
    </source>
</evidence>
<evidence type="ECO:0000256" key="6">
    <source>
        <dbReference type="PROSITE-ProRule" id="PRU00169"/>
    </source>
</evidence>
<evidence type="ECO:0000256" key="1">
    <source>
        <dbReference type="ARBA" id="ARBA00022553"/>
    </source>
</evidence>
<dbReference type="SMART" id="SM00448">
    <property type="entry name" value="REC"/>
    <property type="match status" value="1"/>
</dbReference>
<evidence type="ECO:0000256" key="7">
    <source>
        <dbReference type="SAM" id="Coils"/>
    </source>
</evidence>
<dbReference type="PANTHER" id="PTHR48111:SF1">
    <property type="entry name" value="TWO-COMPONENT RESPONSE REGULATOR ORR33"/>
    <property type="match status" value="1"/>
</dbReference>
<evidence type="ECO:0000256" key="4">
    <source>
        <dbReference type="ARBA" id="ARBA00023125"/>
    </source>
</evidence>
<evidence type="ECO:0000256" key="2">
    <source>
        <dbReference type="ARBA" id="ARBA00023012"/>
    </source>
</evidence>
<keyword evidence="10" id="KW-1185">Reference proteome</keyword>
<name>A0AA35T3A0_GEOBA</name>
<dbReference type="GO" id="GO:0032993">
    <property type="term" value="C:protein-DNA complex"/>
    <property type="evidence" value="ECO:0007669"/>
    <property type="project" value="TreeGrafter"/>
</dbReference>
<dbReference type="Pfam" id="PF00072">
    <property type="entry name" value="Response_reg"/>
    <property type="match status" value="1"/>
</dbReference>
<dbReference type="InterPro" id="IPR001789">
    <property type="entry name" value="Sig_transdc_resp-reg_receiver"/>
</dbReference>
<dbReference type="Proteomes" id="UP001174909">
    <property type="component" value="Unassembled WGS sequence"/>
</dbReference>
<dbReference type="PANTHER" id="PTHR48111">
    <property type="entry name" value="REGULATOR OF RPOS"/>
    <property type="match status" value="1"/>
</dbReference>
<evidence type="ECO:0000313" key="9">
    <source>
        <dbReference type="EMBL" id="CAI8040367.1"/>
    </source>
</evidence>
<dbReference type="EMBL" id="CASHTH010003106">
    <property type="protein sequence ID" value="CAI8040367.1"/>
    <property type="molecule type" value="Genomic_DNA"/>
</dbReference>
<reference evidence="9" key="1">
    <citation type="submission" date="2023-03" db="EMBL/GenBank/DDBJ databases">
        <authorList>
            <person name="Steffen K."/>
            <person name="Cardenas P."/>
        </authorList>
    </citation>
    <scope>NUCLEOTIDE SEQUENCE</scope>
</reference>
<accession>A0AA35T3A0</accession>
<proteinExistence type="predicted"/>
<dbReference type="GO" id="GO:0005829">
    <property type="term" value="C:cytosol"/>
    <property type="evidence" value="ECO:0007669"/>
    <property type="project" value="TreeGrafter"/>
</dbReference>
<dbReference type="InterPro" id="IPR039420">
    <property type="entry name" value="WalR-like"/>
</dbReference>
<sequence length="235" mass="26320">MIVDDEATNVEIFDLMLSKLGFHTETASDGVEALDRLRSFRPALMLLDNMMPRMTGWEVTRSIKHGDELADYRDVSIIMFSAADDVEDKVQGLELGVDDYITKPFNFTEVLARIRAVLHRRHLQEQVTRREHRIGVIESLNESLIFFSQHVRRPLERQLQTLDEAGAGDVDTVALGRFANRVKDDARAILAKLDALEQEIGDLQRQGDELKAGDLSLEELHRPLAGIASAGVAGS</sequence>
<feature type="domain" description="Response regulatory" evidence="8">
    <location>
        <begin position="1"/>
        <end position="118"/>
    </location>
</feature>
<evidence type="ECO:0000256" key="5">
    <source>
        <dbReference type="ARBA" id="ARBA00023163"/>
    </source>
</evidence>
<keyword evidence="5" id="KW-0804">Transcription</keyword>
<dbReference type="GO" id="GO:0000976">
    <property type="term" value="F:transcription cis-regulatory region binding"/>
    <property type="evidence" value="ECO:0007669"/>
    <property type="project" value="TreeGrafter"/>
</dbReference>
<protein>
    <submittedName>
        <fullName evidence="9">Probable transcriptional regulator ycf27</fullName>
    </submittedName>
</protein>
<comment type="caution">
    <text evidence="9">The sequence shown here is derived from an EMBL/GenBank/DDBJ whole genome shotgun (WGS) entry which is preliminary data.</text>
</comment>
<organism evidence="9 10">
    <name type="scientific">Geodia barretti</name>
    <name type="common">Barrett's horny sponge</name>
    <dbReference type="NCBI Taxonomy" id="519541"/>
    <lineage>
        <taxon>Eukaryota</taxon>
        <taxon>Metazoa</taxon>
        <taxon>Porifera</taxon>
        <taxon>Demospongiae</taxon>
        <taxon>Heteroscleromorpha</taxon>
        <taxon>Tetractinellida</taxon>
        <taxon>Astrophorina</taxon>
        <taxon>Geodiidae</taxon>
        <taxon>Geodia</taxon>
    </lineage>
</organism>
<dbReference type="GO" id="GO:0006355">
    <property type="term" value="P:regulation of DNA-templated transcription"/>
    <property type="evidence" value="ECO:0007669"/>
    <property type="project" value="TreeGrafter"/>
</dbReference>
<gene>
    <name evidence="9" type="ORF">GBAR_LOCUS22503</name>
</gene>
<dbReference type="PROSITE" id="PS50110">
    <property type="entry name" value="RESPONSE_REGULATORY"/>
    <property type="match status" value="1"/>
</dbReference>
<keyword evidence="3" id="KW-0805">Transcription regulation</keyword>
<dbReference type="GO" id="GO:0000156">
    <property type="term" value="F:phosphorelay response regulator activity"/>
    <property type="evidence" value="ECO:0007669"/>
    <property type="project" value="TreeGrafter"/>
</dbReference>
<evidence type="ECO:0000256" key="3">
    <source>
        <dbReference type="ARBA" id="ARBA00023015"/>
    </source>
</evidence>
<feature type="coiled-coil region" evidence="7">
    <location>
        <begin position="179"/>
        <end position="213"/>
    </location>
</feature>
<keyword evidence="7" id="KW-0175">Coiled coil</keyword>
<keyword evidence="2" id="KW-0902">Two-component regulatory system</keyword>
<dbReference type="SUPFAM" id="SSF52172">
    <property type="entry name" value="CheY-like"/>
    <property type="match status" value="1"/>
</dbReference>